<comment type="caution">
    <text evidence="5">The sequence shown here is derived from an EMBL/GenBank/DDBJ whole genome shotgun (WGS) entry which is preliminary data.</text>
</comment>
<gene>
    <name evidence="5" type="ORF">GWC95_10480</name>
</gene>
<evidence type="ECO:0000313" key="6">
    <source>
        <dbReference type="Proteomes" id="UP000753802"/>
    </source>
</evidence>
<dbReference type="SMART" id="SM00342">
    <property type="entry name" value="HTH_ARAC"/>
    <property type="match status" value="1"/>
</dbReference>
<dbReference type="PRINTS" id="PR00032">
    <property type="entry name" value="HTHARAC"/>
</dbReference>
<keyword evidence="6" id="KW-1185">Reference proteome</keyword>
<reference evidence="5 6" key="1">
    <citation type="submission" date="2020-01" db="EMBL/GenBank/DDBJ databases">
        <title>Genome analysis.</title>
        <authorList>
            <person name="Wu S."/>
            <person name="Wang G."/>
        </authorList>
    </citation>
    <scope>NUCLEOTIDE SEQUENCE [LARGE SCALE GENOMIC DNA]</scope>
    <source>
        <strain evidence="5 6">SYL130</strain>
    </source>
</reference>
<feature type="domain" description="HTH araC/xylS-type" evidence="4">
    <location>
        <begin position="191"/>
        <end position="289"/>
    </location>
</feature>
<keyword evidence="3" id="KW-0804">Transcription</keyword>
<dbReference type="EMBL" id="JAACJS010000012">
    <property type="protein sequence ID" value="NCI50349.1"/>
    <property type="molecule type" value="Genomic_DNA"/>
</dbReference>
<keyword evidence="1" id="KW-0805">Transcription regulation</keyword>
<organism evidence="5 6">
    <name type="scientific">Sediminibacterium roseum</name>
    <dbReference type="NCBI Taxonomy" id="1978412"/>
    <lineage>
        <taxon>Bacteria</taxon>
        <taxon>Pseudomonadati</taxon>
        <taxon>Bacteroidota</taxon>
        <taxon>Chitinophagia</taxon>
        <taxon>Chitinophagales</taxon>
        <taxon>Chitinophagaceae</taxon>
        <taxon>Sediminibacterium</taxon>
    </lineage>
</organism>
<dbReference type="RefSeq" id="WP_161818651.1">
    <property type="nucleotide sequence ID" value="NZ_JAACJS010000012.1"/>
</dbReference>
<keyword evidence="2" id="KW-0238">DNA-binding</keyword>
<dbReference type="PROSITE" id="PS01124">
    <property type="entry name" value="HTH_ARAC_FAMILY_2"/>
    <property type="match status" value="1"/>
</dbReference>
<dbReference type="Pfam" id="PF12833">
    <property type="entry name" value="HTH_18"/>
    <property type="match status" value="1"/>
</dbReference>
<dbReference type="InterPro" id="IPR018062">
    <property type="entry name" value="HTH_AraC-typ_CS"/>
</dbReference>
<evidence type="ECO:0000259" key="4">
    <source>
        <dbReference type="PROSITE" id="PS01124"/>
    </source>
</evidence>
<proteinExistence type="predicted"/>
<dbReference type="PANTHER" id="PTHR43280">
    <property type="entry name" value="ARAC-FAMILY TRANSCRIPTIONAL REGULATOR"/>
    <property type="match status" value="1"/>
</dbReference>
<evidence type="ECO:0000313" key="5">
    <source>
        <dbReference type="EMBL" id="NCI50349.1"/>
    </source>
</evidence>
<evidence type="ECO:0000256" key="1">
    <source>
        <dbReference type="ARBA" id="ARBA00023015"/>
    </source>
</evidence>
<dbReference type="PROSITE" id="PS00041">
    <property type="entry name" value="HTH_ARAC_FAMILY_1"/>
    <property type="match status" value="1"/>
</dbReference>
<dbReference type="InterPro" id="IPR014710">
    <property type="entry name" value="RmlC-like_jellyroll"/>
</dbReference>
<dbReference type="Proteomes" id="UP000753802">
    <property type="component" value="Unassembled WGS sequence"/>
</dbReference>
<accession>A0ABW9ZTM0</accession>
<dbReference type="PANTHER" id="PTHR43280:SF2">
    <property type="entry name" value="HTH-TYPE TRANSCRIPTIONAL REGULATOR EXSA"/>
    <property type="match status" value="1"/>
</dbReference>
<dbReference type="Pfam" id="PF02311">
    <property type="entry name" value="AraC_binding"/>
    <property type="match status" value="1"/>
</dbReference>
<dbReference type="SUPFAM" id="SSF46689">
    <property type="entry name" value="Homeodomain-like"/>
    <property type="match status" value="1"/>
</dbReference>
<dbReference type="SUPFAM" id="SSF51215">
    <property type="entry name" value="Regulatory protein AraC"/>
    <property type="match status" value="1"/>
</dbReference>
<name>A0ABW9ZTM0_9BACT</name>
<protein>
    <submittedName>
        <fullName evidence="5">Helix-turn-helix transcriptional regulator</fullName>
    </submittedName>
</protein>
<sequence length="294" mass="33837">MNQFVLQKGRSAELKLFPFIVEFASRRNATIHGNPATDDTGRCVRIFYILEGKFEWIVNAEHHMLYPGDLVIIHPGQVVEGSQDSLNTGKLFWLHIETNKRTDEFIFQKWSHLSSGEANAVGKVFKYNRTPVISRCKEAGLIFAELQAELFNQQIGFYTRVIHLLDELFIMIARRLAIRDNTNRDFPQAFMNFEQTLRKNLTHQWTVEEMAALVGLGTTTFTEKVKSYSGFSPLNYLITIRISEAIKLLKRNSLSVTEIALETGFYSSQHFSTTFKKLTGLTPRDFRNKNKTND</sequence>
<dbReference type="Gene3D" id="2.60.120.10">
    <property type="entry name" value="Jelly Rolls"/>
    <property type="match status" value="1"/>
</dbReference>
<dbReference type="InterPro" id="IPR037923">
    <property type="entry name" value="HTH-like"/>
</dbReference>
<dbReference type="InterPro" id="IPR018060">
    <property type="entry name" value="HTH_AraC"/>
</dbReference>
<dbReference type="InterPro" id="IPR009057">
    <property type="entry name" value="Homeodomain-like_sf"/>
</dbReference>
<dbReference type="InterPro" id="IPR020449">
    <property type="entry name" value="Tscrpt_reg_AraC-type_HTH"/>
</dbReference>
<evidence type="ECO:0000256" key="2">
    <source>
        <dbReference type="ARBA" id="ARBA00023125"/>
    </source>
</evidence>
<evidence type="ECO:0000256" key="3">
    <source>
        <dbReference type="ARBA" id="ARBA00023163"/>
    </source>
</evidence>
<dbReference type="InterPro" id="IPR003313">
    <property type="entry name" value="AraC-bd"/>
</dbReference>
<dbReference type="Gene3D" id="1.10.10.60">
    <property type="entry name" value="Homeodomain-like"/>
    <property type="match status" value="1"/>
</dbReference>